<evidence type="ECO:0000313" key="6">
    <source>
        <dbReference type="Proteomes" id="UP000182652"/>
    </source>
</evidence>
<keyword evidence="6" id="KW-1185">Reference proteome</keyword>
<dbReference type="Gene3D" id="3.40.50.300">
    <property type="entry name" value="P-loop containing nucleotide triphosphate hydrolases"/>
    <property type="match status" value="1"/>
</dbReference>
<evidence type="ECO:0000313" key="5">
    <source>
        <dbReference type="EMBL" id="SEC42168.1"/>
    </source>
</evidence>
<protein>
    <submittedName>
        <fullName evidence="5">Regulatory protein, luxR family</fullName>
    </submittedName>
</protein>
<dbReference type="InterPro" id="IPR036388">
    <property type="entry name" value="WH-like_DNA-bd_sf"/>
</dbReference>
<dbReference type="Proteomes" id="UP000182652">
    <property type="component" value="Unassembled WGS sequence"/>
</dbReference>
<dbReference type="SMART" id="SM00421">
    <property type="entry name" value="HTH_LUXR"/>
    <property type="match status" value="1"/>
</dbReference>
<keyword evidence="3" id="KW-0804">Transcription</keyword>
<gene>
    <name evidence="5" type="ORF">SAMN04489745_2828</name>
</gene>
<keyword evidence="2" id="KW-0238">DNA-binding</keyword>
<evidence type="ECO:0000256" key="3">
    <source>
        <dbReference type="ARBA" id="ARBA00023163"/>
    </source>
</evidence>
<dbReference type="GO" id="GO:0003677">
    <property type="term" value="F:DNA binding"/>
    <property type="evidence" value="ECO:0007669"/>
    <property type="project" value="UniProtKB-KW"/>
</dbReference>
<sequence length="898" mass="97672">MIQDPDLRGMLLEGPEGSGKSSLGYEFARSRPDIHVVILSGTQALRRKPLGVFLKYLDRIPDSTEPDGSDRAPAEVIPPLSQAIAEEARGRTTLLFVDDIHRIDSASLSVIVHLVLSGRSKLLATAPRGKEVNASLGWLVRDGLIVQHRMAPLNRSESRQLILQSTGHPISEAALSALLQHHGRSALTMQALFGEQVEQRRIELQSGHWISTHPLAIEPRGPVARLMAARLQREPEDLQKALVKIALLHRAPWRLAAAVVGVKTLVELEERGHLLVETSRDRHVSLKDYFLAESIRVGNHEKASGELLSEINLAAGGSLMELESSELLVLGQWLLDSGQELDTGLRLGIADHALANARPLLTVRVLRDFPDDDPRAVEARFLLATAYFALAEAEKAWAVIAPVDVEAFMAVAPGPGSLAVAAMVQQARVRCHLELFGDQQAAWNEVATLEALISRFEQENRTGWTRTAGDGSHLSVAERLLLAGLEIRFHSGDFRTVGPELEAVWASPASSEEMRLVCGSFLVMCHAVMGREDDAVRLSGEVVERLRRAPQDYKVREIHLEGRVLALIWSGRWVECVDELQELLEASGQDAMFRGGVMELGVGLAYCFAGKSDQSIESLASSIAQLEAERPNGYLCVALAALAFSQASAGNEDAARDLLLRLDRIETAMSWTNRFMTGFFVHMAHLAMNDLEAARTLVRSGLEDLDAGRLTAASLSLFGAKYYNNHREIEAVRESGMQRQGAMGAITAGWASAVLNRDPQEALHAATAAEKLQLQAVEYRCAAVALELAKENASSLSVASARAHLQSAESGGLVNRTLVSVSHGGHLTHRELQVARLAEQGLGNRDIARRIGISVRTVEGHLYQAFAKLGVTSRQQLDSLSAALSDTTPAGQPAPDHE</sequence>
<dbReference type="PANTHER" id="PTHR44688">
    <property type="entry name" value="DNA-BINDING TRANSCRIPTIONAL ACTIVATOR DEVR_DOSR"/>
    <property type="match status" value="1"/>
</dbReference>
<dbReference type="Gene3D" id="1.10.10.10">
    <property type="entry name" value="Winged helix-like DNA-binding domain superfamily/Winged helix DNA-binding domain"/>
    <property type="match status" value="1"/>
</dbReference>
<dbReference type="InterPro" id="IPR016032">
    <property type="entry name" value="Sig_transdc_resp-reg_C-effctor"/>
</dbReference>
<dbReference type="GO" id="GO:0006355">
    <property type="term" value="P:regulation of DNA-templated transcription"/>
    <property type="evidence" value="ECO:0007669"/>
    <property type="project" value="InterPro"/>
</dbReference>
<dbReference type="AlphaFoldDB" id="A0A1H4SDM2"/>
<dbReference type="InterPro" id="IPR000792">
    <property type="entry name" value="Tscrpt_reg_LuxR_C"/>
</dbReference>
<dbReference type="InterPro" id="IPR027417">
    <property type="entry name" value="P-loop_NTPase"/>
</dbReference>
<dbReference type="PANTHER" id="PTHR44688:SF16">
    <property type="entry name" value="DNA-BINDING TRANSCRIPTIONAL ACTIVATOR DEVR_DOSR"/>
    <property type="match status" value="1"/>
</dbReference>
<organism evidence="5 6">
    <name type="scientific">Arthrobacter woluwensis</name>
    <dbReference type="NCBI Taxonomy" id="156980"/>
    <lineage>
        <taxon>Bacteria</taxon>
        <taxon>Bacillati</taxon>
        <taxon>Actinomycetota</taxon>
        <taxon>Actinomycetes</taxon>
        <taxon>Micrococcales</taxon>
        <taxon>Micrococcaceae</taxon>
        <taxon>Arthrobacter</taxon>
    </lineage>
</organism>
<name>A0A1H4SDM2_9MICC</name>
<evidence type="ECO:0000256" key="2">
    <source>
        <dbReference type="ARBA" id="ARBA00023125"/>
    </source>
</evidence>
<dbReference type="Pfam" id="PF00196">
    <property type="entry name" value="GerE"/>
    <property type="match status" value="1"/>
</dbReference>
<evidence type="ECO:0000256" key="1">
    <source>
        <dbReference type="ARBA" id="ARBA00023015"/>
    </source>
</evidence>
<proteinExistence type="predicted"/>
<dbReference type="SUPFAM" id="SSF46894">
    <property type="entry name" value="C-terminal effector domain of the bipartite response regulators"/>
    <property type="match status" value="1"/>
</dbReference>
<dbReference type="SUPFAM" id="SSF52540">
    <property type="entry name" value="P-loop containing nucleoside triphosphate hydrolases"/>
    <property type="match status" value="1"/>
</dbReference>
<dbReference type="EMBL" id="FNSN01000003">
    <property type="protein sequence ID" value="SEC42168.1"/>
    <property type="molecule type" value="Genomic_DNA"/>
</dbReference>
<dbReference type="PROSITE" id="PS50043">
    <property type="entry name" value="HTH_LUXR_2"/>
    <property type="match status" value="1"/>
</dbReference>
<dbReference type="CDD" id="cd06170">
    <property type="entry name" value="LuxR_C_like"/>
    <property type="match status" value="1"/>
</dbReference>
<dbReference type="STRING" id="156980.SAMN04489745_2828"/>
<dbReference type="PRINTS" id="PR00038">
    <property type="entry name" value="HTHLUXR"/>
</dbReference>
<keyword evidence="1" id="KW-0805">Transcription regulation</keyword>
<reference evidence="5 6" key="1">
    <citation type="submission" date="2016-10" db="EMBL/GenBank/DDBJ databases">
        <authorList>
            <person name="de Groot N.N."/>
        </authorList>
    </citation>
    <scope>NUCLEOTIDE SEQUENCE [LARGE SCALE GENOMIC DNA]</scope>
    <source>
        <strain evidence="5 6">DSM 10495</strain>
    </source>
</reference>
<evidence type="ECO:0000259" key="4">
    <source>
        <dbReference type="PROSITE" id="PS50043"/>
    </source>
</evidence>
<feature type="domain" description="HTH luxR-type" evidence="4">
    <location>
        <begin position="820"/>
        <end position="885"/>
    </location>
</feature>
<accession>A0A1H4SDM2</accession>